<evidence type="ECO:0000313" key="3">
    <source>
        <dbReference type="Proteomes" id="UP001140949"/>
    </source>
</evidence>
<reference evidence="2" key="2">
    <citation type="submission" date="2023-04" db="EMBL/GenBank/DDBJ databases">
        <authorList>
            <person name="Bruccoleri R.E."/>
            <person name="Oakeley E.J."/>
            <person name="Faust A.-M."/>
            <person name="Dessus-Babus S."/>
            <person name="Altorfer M."/>
            <person name="Burckhardt D."/>
            <person name="Oertli M."/>
            <person name="Naumann U."/>
            <person name="Petersen F."/>
            <person name="Wong J."/>
        </authorList>
    </citation>
    <scope>NUCLEOTIDE SEQUENCE</scope>
    <source>
        <strain evidence="2">GSM-AAB239-AS_SAM_17_03QT</strain>
        <tissue evidence="2">Leaf</tissue>
    </source>
</reference>
<dbReference type="PANTHER" id="PTHR36341">
    <property type="entry name" value="DUF2996 FAMILY PROTEIN"/>
    <property type="match status" value="1"/>
</dbReference>
<reference evidence="2" key="1">
    <citation type="journal article" date="2023" name="GigaByte">
        <title>Genome assembly of the bearded iris, Iris pallida Lam.</title>
        <authorList>
            <person name="Bruccoleri R.E."/>
            <person name="Oakeley E.J."/>
            <person name="Faust A.M.E."/>
            <person name="Altorfer M."/>
            <person name="Dessus-Babus S."/>
            <person name="Burckhardt D."/>
            <person name="Oertli M."/>
            <person name="Naumann U."/>
            <person name="Petersen F."/>
            <person name="Wong J."/>
        </authorList>
    </citation>
    <scope>NUCLEOTIDE SEQUENCE</scope>
    <source>
        <strain evidence="2">GSM-AAB239-AS_SAM_17_03QT</strain>
    </source>
</reference>
<protein>
    <submittedName>
        <fullName evidence="2">Uncharacterized protein</fullName>
    </submittedName>
</protein>
<gene>
    <name evidence="2" type="ORF">M6B38_173985</name>
</gene>
<evidence type="ECO:0000256" key="1">
    <source>
        <dbReference type="SAM" id="MobiDB-lite"/>
    </source>
</evidence>
<keyword evidence="3" id="KW-1185">Reference proteome</keyword>
<organism evidence="2 3">
    <name type="scientific">Iris pallida</name>
    <name type="common">Sweet iris</name>
    <dbReference type="NCBI Taxonomy" id="29817"/>
    <lineage>
        <taxon>Eukaryota</taxon>
        <taxon>Viridiplantae</taxon>
        <taxon>Streptophyta</taxon>
        <taxon>Embryophyta</taxon>
        <taxon>Tracheophyta</taxon>
        <taxon>Spermatophyta</taxon>
        <taxon>Magnoliopsida</taxon>
        <taxon>Liliopsida</taxon>
        <taxon>Asparagales</taxon>
        <taxon>Iridaceae</taxon>
        <taxon>Iridoideae</taxon>
        <taxon>Irideae</taxon>
        <taxon>Iris</taxon>
    </lineage>
</organism>
<dbReference type="InterPro" id="IPR021374">
    <property type="entry name" value="DUF2996"/>
</dbReference>
<sequence>MASRSINIHSPLARPPRRSTAAGYTRSICYLWHAEAERPSTCGKVTLCCAAQEPTTATVVTDDKEVTTAKKAVETAKATAAPAEKEAPARPKKAAAKPLPQMMEEDVIPSLKATLEAQEDISQIELSFDNNRVIFQKKRTGGRLGTGTWHEGLWYLDREGLDSALVSIEEKAGIGGLQQRTEETLILYHRRMEHSSFDTLRKLYPEIYAKTDKNK</sequence>
<dbReference type="PANTHER" id="PTHR36341:SF3">
    <property type="entry name" value="DUF2996 FAMILY PROTEIN"/>
    <property type="match status" value="1"/>
</dbReference>
<comment type="caution">
    <text evidence="2">The sequence shown here is derived from an EMBL/GenBank/DDBJ whole genome shotgun (WGS) entry which is preliminary data.</text>
</comment>
<dbReference type="EMBL" id="JANAVB010034615">
    <property type="protein sequence ID" value="KAJ6806628.1"/>
    <property type="molecule type" value="Genomic_DNA"/>
</dbReference>
<dbReference type="AlphaFoldDB" id="A0AAX6ERQ3"/>
<proteinExistence type="predicted"/>
<dbReference type="Proteomes" id="UP001140949">
    <property type="component" value="Unassembled WGS sequence"/>
</dbReference>
<name>A0AAX6ERQ3_IRIPA</name>
<feature type="region of interest" description="Disordered" evidence="1">
    <location>
        <begin position="77"/>
        <end position="97"/>
    </location>
</feature>
<accession>A0AAX6ERQ3</accession>
<evidence type="ECO:0000313" key="2">
    <source>
        <dbReference type="EMBL" id="KAJ6806628.1"/>
    </source>
</evidence>